<dbReference type="InterPro" id="IPR007110">
    <property type="entry name" value="Ig-like_dom"/>
</dbReference>
<feature type="signal peptide" evidence="4">
    <location>
        <begin position="1"/>
        <end position="18"/>
    </location>
</feature>
<dbReference type="Pfam" id="PF13927">
    <property type="entry name" value="Ig_3"/>
    <property type="match status" value="1"/>
</dbReference>
<accession>A0A183IKB2</accession>
<dbReference type="OrthoDB" id="6159398at2759"/>
<name>A0A183IKB2_9BILA</name>
<keyword evidence="4" id="KW-0732">Signal</keyword>
<keyword evidence="2" id="KW-1015">Disulfide bond</keyword>
<keyword evidence="1" id="KW-0677">Repeat</keyword>
<dbReference type="InterPro" id="IPR013098">
    <property type="entry name" value="Ig_I-set"/>
</dbReference>
<dbReference type="GO" id="GO:0007156">
    <property type="term" value="P:homophilic cell adhesion via plasma membrane adhesion molecules"/>
    <property type="evidence" value="ECO:0007669"/>
    <property type="project" value="TreeGrafter"/>
</dbReference>
<dbReference type="EMBL" id="UZAM01008102">
    <property type="protein sequence ID" value="VDP03249.1"/>
    <property type="molecule type" value="Genomic_DNA"/>
</dbReference>
<dbReference type="SUPFAM" id="SSF49265">
    <property type="entry name" value="Fibronectin type III"/>
    <property type="match status" value="1"/>
</dbReference>
<dbReference type="Pfam" id="PF07686">
    <property type="entry name" value="V-set"/>
    <property type="match status" value="1"/>
</dbReference>
<reference evidence="8" key="1">
    <citation type="submission" date="2016-06" db="UniProtKB">
        <authorList>
            <consortium name="WormBaseParasite"/>
        </authorList>
    </citation>
    <scope>IDENTIFICATION</scope>
</reference>
<dbReference type="GO" id="GO:0007411">
    <property type="term" value="P:axon guidance"/>
    <property type="evidence" value="ECO:0007669"/>
    <property type="project" value="TreeGrafter"/>
</dbReference>
<evidence type="ECO:0000256" key="3">
    <source>
        <dbReference type="ARBA" id="ARBA00023319"/>
    </source>
</evidence>
<reference evidence="6 7" key="2">
    <citation type="submission" date="2018-11" db="EMBL/GenBank/DDBJ databases">
        <authorList>
            <consortium name="Pathogen Informatics"/>
        </authorList>
    </citation>
    <scope>NUCLEOTIDE SEQUENCE [LARGE SCALE GENOMIC DNA]</scope>
</reference>
<dbReference type="SMART" id="SM00408">
    <property type="entry name" value="IGc2"/>
    <property type="match status" value="3"/>
</dbReference>
<feature type="domain" description="Ig-like" evidence="5">
    <location>
        <begin position="198"/>
        <end position="297"/>
    </location>
</feature>
<evidence type="ECO:0000259" key="5">
    <source>
        <dbReference type="PROSITE" id="PS50835"/>
    </source>
</evidence>
<gene>
    <name evidence="6" type="ORF">SBAD_LOCUS4058</name>
</gene>
<evidence type="ECO:0000256" key="4">
    <source>
        <dbReference type="SAM" id="SignalP"/>
    </source>
</evidence>
<dbReference type="InterPro" id="IPR013783">
    <property type="entry name" value="Ig-like_fold"/>
</dbReference>
<dbReference type="InterPro" id="IPR036116">
    <property type="entry name" value="FN3_sf"/>
</dbReference>
<sequence length="408" mass="45561">MLLCVTRWSALFSAVAESTTDSMPVFVSKPGKVSVLEGAHAELPCDVENLGEYTVTWFKVNDKEKTLLFADKNRMVNDDRFEVLQDDWHLHIYQTEAYDSAMYRFPPAVYLVPDKTLYTVMPGGRVQLTCFATGNPPPKIKWTKKDGVLPDSTEHITDEVIAFSEVSEKETGVYRCTGENGVKGPAFADVTIVLQSTPSVTAPVRFIPVQEGQTVNITCTYNAVPEPEITWIFDGYPIDLQSEKIKNRMKVVAEETHSGEGHAVTLIIYDLLLEDFGNYTCRARNKLGHSEQTIEVTGKPGTPMNLKASVDESTPDEIKILWTISSFKPILTYKIAYKRMDEDVFNELDASPDKFESKDLAYSKCSDFVGTLYLRAGTDFNGSGSQNITLQSCVCNKFHYVIDVSTAL</sequence>
<organism evidence="8">
    <name type="scientific">Soboliphyme baturini</name>
    <dbReference type="NCBI Taxonomy" id="241478"/>
    <lineage>
        <taxon>Eukaryota</taxon>
        <taxon>Metazoa</taxon>
        <taxon>Ecdysozoa</taxon>
        <taxon>Nematoda</taxon>
        <taxon>Enoplea</taxon>
        <taxon>Dorylaimia</taxon>
        <taxon>Dioctophymatida</taxon>
        <taxon>Dioctophymatoidea</taxon>
        <taxon>Soboliphymatidae</taxon>
        <taxon>Soboliphyme</taxon>
    </lineage>
</organism>
<dbReference type="InterPro" id="IPR003599">
    <property type="entry name" value="Ig_sub"/>
</dbReference>
<evidence type="ECO:0000256" key="2">
    <source>
        <dbReference type="ARBA" id="ARBA00023157"/>
    </source>
</evidence>
<feature type="chain" id="PRO_5043140045" evidence="4">
    <location>
        <begin position="19"/>
        <end position="408"/>
    </location>
</feature>
<keyword evidence="7" id="KW-1185">Reference proteome</keyword>
<dbReference type="GO" id="GO:0005886">
    <property type="term" value="C:plasma membrane"/>
    <property type="evidence" value="ECO:0007669"/>
    <property type="project" value="TreeGrafter"/>
</dbReference>
<dbReference type="GO" id="GO:0098632">
    <property type="term" value="F:cell-cell adhesion mediator activity"/>
    <property type="evidence" value="ECO:0007669"/>
    <property type="project" value="TreeGrafter"/>
</dbReference>
<feature type="domain" description="Ig-like" evidence="5">
    <location>
        <begin position="107"/>
        <end position="193"/>
    </location>
</feature>
<dbReference type="PROSITE" id="PS50835">
    <property type="entry name" value="IG_LIKE"/>
    <property type="match status" value="3"/>
</dbReference>
<dbReference type="GO" id="GO:0070593">
    <property type="term" value="P:dendrite self-avoidance"/>
    <property type="evidence" value="ECO:0007669"/>
    <property type="project" value="TreeGrafter"/>
</dbReference>
<evidence type="ECO:0000313" key="6">
    <source>
        <dbReference type="EMBL" id="VDP03249.1"/>
    </source>
</evidence>
<dbReference type="PANTHER" id="PTHR10075:SF14">
    <property type="entry name" value="CELL ADHESION MOLECULE DSCAM2-RELATED"/>
    <property type="match status" value="1"/>
</dbReference>
<dbReference type="Proteomes" id="UP000270296">
    <property type="component" value="Unassembled WGS sequence"/>
</dbReference>
<dbReference type="SUPFAM" id="SSF48726">
    <property type="entry name" value="Immunoglobulin"/>
    <property type="match status" value="3"/>
</dbReference>
<dbReference type="InterPro" id="IPR003598">
    <property type="entry name" value="Ig_sub2"/>
</dbReference>
<evidence type="ECO:0000256" key="1">
    <source>
        <dbReference type="ARBA" id="ARBA00022737"/>
    </source>
</evidence>
<keyword evidence="3" id="KW-0393">Immunoglobulin domain</keyword>
<evidence type="ECO:0000313" key="8">
    <source>
        <dbReference type="WBParaSite" id="SBAD_0000423901-mRNA-1"/>
    </source>
</evidence>
<protein>
    <submittedName>
        <fullName evidence="8">Ig-like domain-containing protein</fullName>
    </submittedName>
</protein>
<dbReference type="SMART" id="SM00409">
    <property type="entry name" value="IG"/>
    <property type="match status" value="3"/>
</dbReference>
<dbReference type="InterPro" id="IPR036179">
    <property type="entry name" value="Ig-like_dom_sf"/>
</dbReference>
<dbReference type="WBParaSite" id="SBAD_0000423901-mRNA-1">
    <property type="protein sequence ID" value="SBAD_0000423901-mRNA-1"/>
    <property type="gene ID" value="SBAD_0000423901"/>
</dbReference>
<proteinExistence type="predicted"/>
<evidence type="ECO:0000313" key="7">
    <source>
        <dbReference type="Proteomes" id="UP000270296"/>
    </source>
</evidence>
<dbReference type="InterPro" id="IPR013106">
    <property type="entry name" value="Ig_V-set"/>
</dbReference>
<dbReference type="GO" id="GO:0030424">
    <property type="term" value="C:axon"/>
    <property type="evidence" value="ECO:0007669"/>
    <property type="project" value="TreeGrafter"/>
</dbReference>
<dbReference type="AlphaFoldDB" id="A0A183IKB2"/>
<dbReference type="FunFam" id="2.60.40.10:FF:000032">
    <property type="entry name" value="palladin isoform X1"/>
    <property type="match status" value="1"/>
</dbReference>
<dbReference type="Pfam" id="PF07679">
    <property type="entry name" value="I-set"/>
    <property type="match status" value="1"/>
</dbReference>
<dbReference type="Gene3D" id="2.60.40.10">
    <property type="entry name" value="Immunoglobulins"/>
    <property type="match status" value="3"/>
</dbReference>
<dbReference type="PANTHER" id="PTHR10075">
    <property type="entry name" value="BASIGIN RELATED"/>
    <property type="match status" value="1"/>
</dbReference>
<feature type="domain" description="Ig-like" evidence="5">
    <location>
        <begin position="24"/>
        <end position="103"/>
    </location>
</feature>